<feature type="domain" description="Reverse transcriptase" evidence="2">
    <location>
        <begin position="474"/>
        <end position="752"/>
    </location>
</feature>
<evidence type="ECO:0000256" key="1">
    <source>
        <dbReference type="SAM" id="Phobius"/>
    </source>
</evidence>
<organism evidence="3 4">
    <name type="scientific">Oryza sativa subsp. japonica</name>
    <name type="common">Rice</name>
    <dbReference type="NCBI Taxonomy" id="39947"/>
    <lineage>
        <taxon>Eukaryota</taxon>
        <taxon>Viridiplantae</taxon>
        <taxon>Streptophyta</taxon>
        <taxon>Embryophyta</taxon>
        <taxon>Tracheophyta</taxon>
        <taxon>Spermatophyta</taxon>
        <taxon>Magnoliopsida</taxon>
        <taxon>Liliopsida</taxon>
        <taxon>Poales</taxon>
        <taxon>Poaceae</taxon>
        <taxon>BOP clade</taxon>
        <taxon>Oryzoideae</taxon>
        <taxon>Oryzeae</taxon>
        <taxon>Oryzinae</taxon>
        <taxon>Oryza</taxon>
        <taxon>Oryza sativa</taxon>
    </lineage>
</organism>
<proteinExistence type="predicted"/>
<dbReference type="Proteomes" id="UP000000763">
    <property type="component" value="Chromosome 11"/>
</dbReference>
<dbReference type="EMBL" id="AC134047">
    <property type="protein sequence ID" value="AAY23271.1"/>
    <property type="molecule type" value="Genomic_DNA"/>
</dbReference>
<dbReference type="PANTHER" id="PTHR33116">
    <property type="entry name" value="REVERSE TRANSCRIPTASE ZINC-BINDING DOMAIN-CONTAINING PROTEIN-RELATED-RELATED"/>
    <property type="match status" value="1"/>
</dbReference>
<protein>
    <submittedName>
        <fullName evidence="3">Retrotransposon protein, putative, unclassified</fullName>
    </submittedName>
</protein>
<dbReference type="Pfam" id="PF00078">
    <property type="entry name" value="RVT_1"/>
    <property type="match status" value="1"/>
</dbReference>
<evidence type="ECO:0000259" key="2">
    <source>
        <dbReference type="PROSITE" id="PS50878"/>
    </source>
</evidence>
<gene>
    <name evidence="3" type="ordered locus">LOC_Os11g08230</name>
</gene>
<dbReference type="InterPro" id="IPR000477">
    <property type="entry name" value="RT_dom"/>
</dbReference>
<reference evidence="4" key="1">
    <citation type="journal article" date="2005" name="Nature">
        <title>The map-based sequence of the rice genome.</title>
        <authorList>
            <consortium name="International rice genome sequencing project (IRGSP)"/>
            <person name="Matsumoto T."/>
            <person name="Wu J."/>
            <person name="Kanamori H."/>
            <person name="Katayose Y."/>
            <person name="Fujisawa M."/>
            <person name="Namiki N."/>
            <person name="Mizuno H."/>
            <person name="Yamamoto K."/>
            <person name="Antonio B.A."/>
            <person name="Baba T."/>
            <person name="Sakata K."/>
            <person name="Nagamura Y."/>
            <person name="Aoki H."/>
            <person name="Arikawa K."/>
            <person name="Arita K."/>
            <person name="Bito T."/>
            <person name="Chiden Y."/>
            <person name="Fujitsuka N."/>
            <person name="Fukunaka R."/>
            <person name="Hamada M."/>
            <person name="Harada C."/>
            <person name="Hayashi A."/>
            <person name="Hijishita S."/>
            <person name="Honda M."/>
            <person name="Hosokawa S."/>
            <person name="Ichikawa Y."/>
            <person name="Idonuma A."/>
            <person name="Iijima M."/>
            <person name="Ikeda M."/>
            <person name="Ikeno M."/>
            <person name="Ito K."/>
            <person name="Ito S."/>
            <person name="Ito T."/>
            <person name="Ito Y."/>
            <person name="Ito Y."/>
            <person name="Iwabuchi A."/>
            <person name="Kamiya K."/>
            <person name="Karasawa W."/>
            <person name="Kurita K."/>
            <person name="Katagiri S."/>
            <person name="Kikuta A."/>
            <person name="Kobayashi H."/>
            <person name="Kobayashi N."/>
            <person name="Machita K."/>
            <person name="Maehara T."/>
            <person name="Masukawa M."/>
            <person name="Mizubayashi T."/>
            <person name="Mukai Y."/>
            <person name="Nagasaki H."/>
            <person name="Nagata Y."/>
            <person name="Naito S."/>
            <person name="Nakashima M."/>
            <person name="Nakama Y."/>
            <person name="Nakamichi Y."/>
            <person name="Nakamura M."/>
            <person name="Meguro A."/>
            <person name="Negishi M."/>
            <person name="Ohta I."/>
            <person name="Ohta T."/>
            <person name="Okamoto M."/>
            <person name="Ono N."/>
            <person name="Saji S."/>
            <person name="Sakaguchi M."/>
            <person name="Sakai K."/>
            <person name="Shibata M."/>
            <person name="Shimokawa T."/>
            <person name="Song J."/>
            <person name="Takazaki Y."/>
            <person name="Terasawa K."/>
            <person name="Tsugane M."/>
            <person name="Tsuji K."/>
            <person name="Ueda S."/>
            <person name="Waki K."/>
            <person name="Yamagata H."/>
            <person name="Yamamoto M."/>
            <person name="Yamamoto S."/>
            <person name="Yamane H."/>
            <person name="Yoshiki S."/>
            <person name="Yoshihara R."/>
            <person name="Yukawa K."/>
            <person name="Zhong H."/>
            <person name="Yano M."/>
            <person name="Yuan Q."/>
            <person name="Ouyang S."/>
            <person name="Liu J."/>
            <person name="Jones K.M."/>
            <person name="Gansberger K."/>
            <person name="Moffat K."/>
            <person name="Hill J."/>
            <person name="Bera J."/>
            <person name="Fadrosh D."/>
            <person name="Jin S."/>
            <person name="Johri S."/>
            <person name="Kim M."/>
            <person name="Overton L."/>
            <person name="Reardon M."/>
            <person name="Tsitrin T."/>
            <person name="Vuong H."/>
            <person name="Weaver B."/>
            <person name="Ciecko A."/>
            <person name="Tallon L."/>
            <person name="Jackson J."/>
            <person name="Pai G."/>
            <person name="Aken S.V."/>
            <person name="Utterback T."/>
            <person name="Reidmuller S."/>
            <person name="Feldblyum T."/>
            <person name="Hsiao J."/>
            <person name="Zismann V."/>
            <person name="Iobst S."/>
            <person name="de Vazeille A.R."/>
            <person name="Buell C.R."/>
            <person name="Ying K."/>
            <person name="Li Y."/>
            <person name="Lu T."/>
            <person name="Huang Y."/>
            <person name="Zhao Q."/>
            <person name="Feng Q."/>
            <person name="Zhang L."/>
            <person name="Zhu J."/>
            <person name="Weng Q."/>
            <person name="Mu J."/>
            <person name="Lu Y."/>
            <person name="Fan D."/>
            <person name="Liu Y."/>
            <person name="Guan J."/>
            <person name="Zhang Y."/>
            <person name="Yu S."/>
            <person name="Liu X."/>
            <person name="Zhang Y."/>
            <person name="Hong G."/>
            <person name="Han B."/>
            <person name="Choisne N."/>
            <person name="Demange N."/>
            <person name="Orjeda G."/>
            <person name="Samain S."/>
            <person name="Cattolico L."/>
            <person name="Pelletier E."/>
            <person name="Couloux A."/>
            <person name="Segurens B."/>
            <person name="Wincker P."/>
            <person name="D'Hont A."/>
            <person name="Scarpelli C."/>
            <person name="Weissenbach J."/>
            <person name="Salanoubat M."/>
            <person name="Quetier F."/>
            <person name="Yu Y."/>
            <person name="Kim H.R."/>
            <person name="Rambo T."/>
            <person name="Currie J."/>
            <person name="Collura K."/>
            <person name="Luo M."/>
            <person name="Yang T."/>
            <person name="Ammiraju J.S.S."/>
            <person name="Engler F."/>
            <person name="Soderlund C."/>
            <person name="Wing R.A."/>
            <person name="Palmer L.E."/>
            <person name="de la Bastide M."/>
            <person name="Spiegel L."/>
            <person name="Nascimento L."/>
            <person name="Zutavern T."/>
            <person name="O'Shaughnessy A."/>
            <person name="Dike S."/>
            <person name="Dedhia N."/>
            <person name="Preston R."/>
            <person name="Balija V."/>
            <person name="McCombie W.R."/>
            <person name="Chow T."/>
            <person name="Chen H."/>
            <person name="Chung M."/>
            <person name="Chen C."/>
            <person name="Shaw J."/>
            <person name="Wu H."/>
            <person name="Hsiao K."/>
            <person name="Chao Y."/>
            <person name="Chu M."/>
            <person name="Cheng C."/>
            <person name="Hour A."/>
            <person name="Lee P."/>
            <person name="Lin S."/>
            <person name="Lin Y."/>
            <person name="Liou J."/>
            <person name="Liu S."/>
            <person name="Hsing Y."/>
            <person name="Raghuvanshi S."/>
            <person name="Mohanty A."/>
            <person name="Bharti A.K."/>
            <person name="Gaur A."/>
            <person name="Gupta V."/>
            <person name="Kumar D."/>
            <person name="Ravi V."/>
            <person name="Vij S."/>
            <person name="Kapur A."/>
            <person name="Khurana P."/>
            <person name="Khurana P."/>
            <person name="Khurana J.P."/>
            <person name="Tyagi A.K."/>
            <person name="Gaikwad K."/>
            <person name="Singh A."/>
            <person name="Dalal V."/>
            <person name="Srivastava S."/>
            <person name="Dixit A."/>
            <person name="Pal A.K."/>
            <person name="Ghazi I.A."/>
            <person name="Yadav M."/>
            <person name="Pandit A."/>
            <person name="Bhargava A."/>
            <person name="Sureshbabu K."/>
            <person name="Batra K."/>
            <person name="Sharma T.R."/>
            <person name="Mohapatra T."/>
            <person name="Singh N.K."/>
            <person name="Messing J."/>
            <person name="Nelson A.B."/>
            <person name="Fuks G."/>
            <person name="Kavchok S."/>
            <person name="Keizer G."/>
            <person name="Linton E."/>
            <person name="Llaca V."/>
            <person name="Song R."/>
            <person name="Tanyolac B."/>
            <person name="Young S."/>
            <person name="Ho-Il K."/>
            <person name="Hahn J.H."/>
            <person name="Sangsakoo G."/>
            <person name="Vanavichit A."/>
            <person name="de Mattos Luiz.A.T."/>
            <person name="Zimmer P.D."/>
            <person name="Malone G."/>
            <person name="Dellagostin O."/>
            <person name="de Oliveira A.C."/>
            <person name="Bevan M."/>
            <person name="Bancroft I."/>
            <person name="Minx P."/>
            <person name="Cordum H."/>
            <person name="Wilson R."/>
            <person name="Cheng Z."/>
            <person name="Jin W."/>
            <person name="Jiang J."/>
            <person name="Leong S.A."/>
            <person name="Iwama H."/>
            <person name="Gojobori T."/>
            <person name="Itoh T."/>
            <person name="Niimura Y."/>
            <person name="Fujii Y."/>
            <person name="Habara T."/>
            <person name="Sakai H."/>
            <person name="Sato Y."/>
            <person name="Wilson G."/>
            <person name="Kumar K."/>
            <person name="McCouch S."/>
            <person name="Juretic N."/>
            <person name="Hoen D."/>
            <person name="Wright S."/>
            <person name="Bruskiewich R."/>
            <person name="Bureau T."/>
            <person name="Miyao A."/>
            <person name="Hirochika H."/>
            <person name="Nishikawa T."/>
            <person name="Kadowaki K."/>
            <person name="Sugiura M."/>
            <person name="Burr B."/>
            <person name="Sasaki T."/>
        </authorList>
    </citation>
    <scope>NUCLEOTIDE SEQUENCE [LARGE SCALE GENOMIC DNA]</scope>
    <source>
        <strain evidence="4">cv. Nipponbare</strain>
    </source>
</reference>
<keyword evidence="1" id="KW-0812">Transmembrane</keyword>
<dbReference type="AlphaFoldDB" id="Q2R9M5"/>
<dbReference type="CDD" id="cd01650">
    <property type="entry name" value="RT_nLTR_like"/>
    <property type="match status" value="1"/>
</dbReference>
<feature type="transmembrane region" description="Helical" evidence="1">
    <location>
        <begin position="797"/>
        <end position="815"/>
    </location>
</feature>
<name>Q2R9M5_ORYSJ</name>
<dbReference type="PANTHER" id="PTHR33116:SF87">
    <property type="entry name" value="OS01G0158850 PROTEIN"/>
    <property type="match status" value="1"/>
</dbReference>
<keyword evidence="1" id="KW-0472">Membrane</keyword>
<dbReference type="InterPro" id="IPR043502">
    <property type="entry name" value="DNA/RNA_pol_sf"/>
</dbReference>
<dbReference type="SUPFAM" id="SSF56672">
    <property type="entry name" value="DNA/RNA polymerases"/>
    <property type="match status" value="1"/>
</dbReference>
<evidence type="ECO:0000313" key="3">
    <source>
        <dbReference type="EMBL" id="AAY23271.1"/>
    </source>
</evidence>
<keyword evidence="1" id="KW-1133">Transmembrane helix</keyword>
<reference evidence="4" key="2">
    <citation type="journal article" date="2008" name="Nucleic Acids Res.">
        <title>The rice annotation project database (RAP-DB): 2008 update.</title>
        <authorList>
            <consortium name="The rice annotation project (RAP)"/>
        </authorList>
    </citation>
    <scope>GENOME REANNOTATION</scope>
    <source>
        <strain evidence="4">cv. Nipponbare</strain>
    </source>
</reference>
<dbReference type="PROSITE" id="PS50878">
    <property type="entry name" value="RT_POL"/>
    <property type="match status" value="1"/>
</dbReference>
<evidence type="ECO:0000313" key="4">
    <source>
        <dbReference type="Proteomes" id="UP000000763"/>
    </source>
</evidence>
<accession>Q2R9M5</accession>
<sequence>MVVDVVVDGDGRIGTAAAAVPDIAGAILAVGSGGAESPVILAFLPASVDAVPAVIVTLADQGVPRRAATLAGVVAGGPSGVAAHAAALVGGARPRRPICTSNCSRRLWGRSVLRCNATGTVQFADTKHFNVVHSLYSFSAGGHLFLPFCLLQWIAPLEAPHQIQRNEQVSAGPVFLLDSEEESMLESAIGRSPAAGAGRDVDGGADGAEAAAGERAAVGAVDRVLMTTEWESKYPLVSVQALDRGLSDHTPLLLDTGSAAFSGNHAQFKLELGCSFGMIFVTVLWKSRISQLRNNKMSALRKHLRGWAAHTSGSYKQEKNTVQNIIDELDITTEISYPDFFEKKKSNGTKGQKLAKVTDVLLGDNNTKYYHMVANGKKRKKRIFFLDQDEGKIEGNIALKSYITKFYKNLFGPPEDTYCTLDESRIEDIPQDKIRGAVFEMEHNKAPGPDGFPAEFYQNFWEVIKDDLMNLFRDFHVGDLPLFSLNFEIITLLPKVHEANHIQQYRPICLLNVSFKIFTKVATNRINFVADHVVSSSQIAFMRGRNILEGVVVLHETVHELHRKKLNGVIFKVDFEKAYDKVNWPFLLQTLHMKGFSPKWISWVESFISGGSVVVKVNDEVGHFFQTKKGVRQGDPLSPILFNIIADMLTVLINRAKEDGQITGVVPHLINDDLSILQYADDTVLFMGHDLQKARNMKLLLFVFEQLSGLKINFHKSELYCFGEGKDFENEYMELFGCSTGQFPFRYLGIPIHYRRLRNADWKEVVECFEKRLSSWKGKLLSTGGRLTLINSVLSSLPLYMMSFFAIPIGILTKLDYFRSRFYWQSDGQKKVIYSLIHWLRTWAILQKPGSQDMVVAACQHLEKVVKEFFTQGYGWRTSFRIGGP</sequence>